<evidence type="ECO:0000313" key="3">
    <source>
        <dbReference type="Proteomes" id="UP000574369"/>
    </source>
</evidence>
<dbReference type="EMBL" id="JACHXO010000001">
    <property type="protein sequence ID" value="MBB3192881.1"/>
    <property type="molecule type" value="Genomic_DNA"/>
</dbReference>
<proteinExistence type="predicted"/>
<organism evidence="2 3">
    <name type="scientific">Roseateles terrae</name>
    <dbReference type="NCBI Taxonomy" id="431060"/>
    <lineage>
        <taxon>Bacteria</taxon>
        <taxon>Pseudomonadati</taxon>
        <taxon>Pseudomonadota</taxon>
        <taxon>Betaproteobacteria</taxon>
        <taxon>Burkholderiales</taxon>
        <taxon>Sphaerotilaceae</taxon>
        <taxon>Roseateles</taxon>
    </lineage>
</organism>
<accession>A0ABR6GLA0</accession>
<feature type="region of interest" description="Disordered" evidence="1">
    <location>
        <begin position="74"/>
        <end position="134"/>
    </location>
</feature>
<name>A0ABR6GLA0_9BURK</name>
<reference evidence="2 3" key="1">
    <citation type="submission" date="2020-08" db="EMBL/GenBank/DDBJ databases">
        <title>Genomic Encyclopedia of Type Strains, Phase III (KMG-III): the genomes of soil and plant-associated and newly described type strains.</title>
        <authorList>
            <person name="Whitman W."/>
        </authorList>
    </citation>
    <scope>NUCLEOTIDE SEQUENCE [LARGE SCALE GENOMIC DNA]</scope>
    <source>
        <strain evidence="2 3">CECT 7247</strain>
    </source>
</reference>
<protein>
    <submittedName>
        <fullName evidence="2">Uncharacterized protein</fullName>
    </submittedName>
</protein>
<dbReference type="RefSeq" id="WP_088449453.1">
    <property type="nucleotide sequence ID" value="NZ_JACHXO010000001.1"/>
</dbReference>
<keyword evidence="3" id="KW-1185">Reference proteome</keyword>
<evidence type="ECO:0000256" key="1">
    <source>
        <dbReference type="SAM" id="MobiDB-lite"/>
    </source>
</evidence>
<evidence type="ECO:0000313" key="2">
    <source>
        <dbReference type="EMBL" id="MBB3192881.1"/>
    </source>
</evidence>
<comment type="caution">
    <text evidence="2">The sequence shown here is derived from an EMBL/GenBank/DDBJ whole genome shotgun (WGS) entry which is preliminary data.</text>
</comment>
<gene>
    <name evidence="2" type="ORF">FHS28_000246</name>
</gene>
<sequence length="134" mass="15217">MLLDLNDPKSIVAWWEVFPERHGPLLAHWAQRRPDVRGAIALASQMIRANPRTATLMREAELRRAASEVIQVPPSHDEQLAQEEGLETGHPYGGIHEVVGVWSEQDRHHHRDHDPDDDSPAARDEREVEEAMAC</sequence>
<dbReference type="Proteomes" id="UP000574369">
    <property type="component" value="Unassembled WGS sequence"/>
</dbReference>